<evidence type="ECO:0000256" key="12">
    <source>
        <dbReference type="ARBA" id="ARBA00034430"/>
    </source>
</evidence>
<keyword evidence="4" id="KW-0633">Potassium transport</keyword>
<keyword evidence="7" id="KW-0630">Potassium</keyword>
<dbReference type="InterPro" id="IPR010617">
    <property type="entry name" value="TMEM175-like"/>
</dbReference>
<proteinExistence type="inferred from homology"/>
<evidence type="ECO:0000256" key="3">
    <source>
        <dbReference type="ARBA" id="ARBA00022448"/>
    </source>
</evidence>
<feature type="transmembrane region" description="Helical" evidence="13">
    <location>
        <begin position="106"/>
        <end position="124"/>
    </location>
</feature>
<dbReference type="GO" id="GO:0015252">
    <property type="term" value="F:proton channel activity"/>
    <property type="evidence" value="ECO:0007669"/>
    <property type="project" value="InterPro"/>
</dbReference>
<accession>A0A0R1VYN0</accession>
<dbReference type="Pfam" id="PF06736">
    <property type="entry name" value="TMEM175"/>
    <property type="match status" value="1"/>
</dbReference>
<protein>
    <submittedName>
        <fullName evidence="14">Integral membrane protein</fullName>
    </submittedName>
</protein>
<feature type="transmembrane region" description="Helical" evidence="13">
    <location>
        <begin position="7"/>
        <end position="23"/>
    </location>
</feature>
<keyword evidence="15" id="KW-1185">Reference proteome</keyword>
<comment type="catalytic activity">
    <reaction evidence="12">
        <text>K(+)(in) = K(+)(out)</text>
        <dbReference type="Rhea" id="RHEA:29463"/>
        <dbReference type="ChEBI" id="CHEBI:29103"/>
    </reaction>
</comment>
<dbReference type="PATRIC" id="fig|1423807.3.peg.1241"/>
<evidence type="ECO:0000256" key="13">
    <source>
        <dbReference type="SAM" id="Phobius"/>
    </source>
</evidence>
<keyword evidence="6" id="KW-0631">Potassium channel</keyword>
<keyword evidence="9" id="KW-0406">Ion transport</keyword>
<dbReference type="PANTHER" id="PTHR31462">
    <property type="entry name" value="ENDOSOMAL/LYSOSOMAL POTASSIUM CHANNEL TMEM175"/>
    <property type="match status" value="1"/>
</dbReference>
<evidence type="ECO:0000313" key="15">
    <source>
        <dbReference type="Proteomes" id="UP000051820"/>
    </source>
</evidence>
<feature type="transmembrane region" description="Helical" evidence="13">
    <location>
        <begin position="75"/>
        <end position="94"/>
    </location>
</feature>
<reference evidence="14 15" key="1">
    <citation type="journal article" date="2015" name="Genome Announc.">
        <title>Expanding the biotechnology potential of lactobacilli through comparative genomics of 213 strains and associated genera.</title>
        <authorList>
            <person name="Sun Z."/>
            <person name="Harris H.M."/>
            <person name="McCann A."/>
            <person name="Guo C."/>
            <person name="Argimon S."/>
            <person name="Zhang W."/>
            <person name="Yang X."/>
            <person name="Jeffery I.B."/>
            <person name="Cooney J.C."/>
            <person name="Kagawa T.F."/>
            <person name="Liu W."/>
            <person name="Song Y."/>
            <person name="Salvetti E."/>
            <person name="Wrobel A."/>
            <person name="Rasinkangas P."/>
            <person name="Parkhill J."/>
            <person name="Rea M.C."/>
            <person name="O'Sullivan O."/>
            <person name="Ritari J."/>
            <person name="Douillard F.P."/>
            <person name="Paul Ross R."/>
            <person name="Yang R."/>
            <person name="Briner A.E."/>
            <person name="Felis G.E."/>
            <person name="de Vos W.M."/>
            <person name="Barrangou R."/>
            <person name="Klaenhammer T.R."/>
            <person name="Caufield P.W."/>
            <person name="Cui Y."/>
            <person name="Zhang H."/>
            <person name="O'Toole P.W."/>
        </authorList>
    </citation>
    <scope>NUCLEOTIDE SEQUENCE [LARGE SCALE GENOMIC DNA]</scope>
    <source>
        <strain evidence="14 15">DSM 5007</strain>
    </source>
</reference>
<feature type="transmembrane region" description="Helical" evidence="13">
    <location>
        <begin position="43"/>
        <end position="63"/>
    </location>
</feature>
<dbReference type="AlphaFoldDB" id="A0A0R1VYN0"/>
<keyword evidence="8 13" id="KW-1133">Transmembrane helix</keyword>
<comment type="similarity">
    <text evidence="2">Belongs to the TMEM175 family.</text>
</comment>
<keyword evidence="5 13" id="KW-0812">Transmembrane</keyword>
<evidence type="ECO:0000256" key="4">
    <source>
        <dbReference type="ARBA" id="ARBA00022538"/>
    </source>
</evidence>
<dbReference type="EMBL" id="AZGF01000028">
    <property type="protein sequence ID" value="KRM10514.1"/>
    <property type="molecule type" value="Genomic_DNA"/>
</dbReference>
<evidence type="ECO:0000256" key="8">
    <source>
        <dbReference type="ARBA" id="ARBA00022989"/>
    </source>
</evidence>
<dbReference type="PANTHER" id="PTHR31462:SF5">
    <property type="entry name" value="ENDOSOMAL_LYSOSOMAL PROTON CHANNEL TMEM175"/>
    <property type="match status" value="1"/>
</dbReference>
<evidence type="ECO:0000256" key="6">
    <source>
        <dbReference type="ARBA" id="ARBA00022826"/>
    </source>
</evidence>
<dbReference type="GO" id="GO:0016020">
    <property type="term" value="C:membrane"/>
    <property type="evidence" value="ECO:0007669"/>
    <property type="project" value="UniProtKB-SubCell"/>
</dbReference>
<gene>
    <name evidence="14" type="ORF">FD16_GL001218</name>
</gene>
<keyword evidence="11" id="KW-0407">Ion channel</keyword>
<keyword evidence="3" id="KW-0813">Transport</keyword>
<evidence type="ECO:0000313" key="14">
    <source>
        <dbReference type="EMBL" id="KRM10514.1"/>
    </source>
</evidence>
<dbReference type="GO" id="GO:0005267">
    <property type="term" value="F:potassium channel activity"/>
    <property type="evidence" value="ECO:0007669"/>
    <property type="project" value="UniProtKB-KW"/>
</dbReference>
<keyword evidence="10 13" id="KW-0472">Membrane</keyword>
<evidence type="ECO:0000256" key="9">
    <source>
        <dbReference type="ARBA" id="ARBA00023065"/>
    </source>
</evidence>
<dbReference type="RefSeq" id="WP_010622633.1">
    <property type="nucleotide sequence ID" value="NZ_AZGF01000028.1"/>
</dbReference>
<evidence type="ECO:0000256" key="11">
    <source>
        <dbReference type="ARBA" id="ARBA00023303"/>
    </source>
</evidence>
<evidence type="ECO:0000256" key="7">
    <source>
        <dbReference type="ARBA" id="ARBA00022958"/>
    </source>
</evidence>
<comment type="caution">
    <text evidence="14">The sequence shown here is derived from an EMBL/GenBank/DDBJ whole genome shotgun (WGS) entry which is preliminary data.</text>
</comment>
<name>A0A0R1VYN0_9LACO</name>
<feature type="transmembrane region" description="Helical" evidence="13">
    <location>
        <begin position="145"/>
        <end position="178"/>
    </location>
</feature>
<evidence type="ECO:0000256" key="10">
    <source>
        <dbReference type="ARBA" id="ARBA00023136"/>
    </source>
</evidence>
<organism evidence="14 15">
    <name type="scientific">Paucilactobacillus suebicus DSM 5007 = KCTC 3549</name>
    <dbReference type="NCBI Taxonomy" id="1423807"/>
    <lineage>
        <taxon>Bacteria</taxon>
        <taxon>Bacillati</taxon>
        <taxon>Bacillota</taxon>
        <taxon>Bacilli</taxon>
        <taxon>Lactobacillales</taxon>
        <taxon>Lactobacillaceae</taxon>
        <taxon>Paucilactobacillus</taxon>
    </lineage>
</organism>
<evidence type="ECO:0000256" key="1">
    <source>
        <dbReference type="ARBA" id="ARBA00004141"/>
    </source>
</evidence>
<evidence type="ECO:0000256" key="2">
    <source>
        <dbReference type="ARBA" id="ARBA00006920"/>
    </source>
</evidence>
<dbReference type="OrthoDB" id="7626281at2"/>
<dbReference type="eggNOG" id="COG3548">
    <property type="taxonomic scope" value="Bacteria"/>
</dbReference>
<dbReference type="Proteomes" id="UP000051820">
    <property type="component" value="Unassembled WGS sequence"/>
</dbReference>
<comment type="subcellular location">
    <subcellularLocation>
        <location evidence="1">Membrane</location>
        <topology evidence="1">Multi-pass membrane protein</topology>
    </subcellularLocation>
</comment>
<evidence type="ECO:0000256" key="5">
    <source>
        <dbReference type="ARBA" id="ARBA00022692"/>
    </source>
</evidence>
<sequence>MNKSRLEAFTDAVIAIAATIMVLELHPPKSESLQGLFSEWPVILSYVISFAMIYIVWFSHHNMFNKAKVISTKTFMFNGVWLFSLTLVPFATAWVGNHPDGTIPEVVYLSILLIWSFSFQLMDEQVLRDNSNIKRDVSNNLISRLFLYGGYVLGIVIAFFWPIASLFLVGIITIVLSIQLTSIKPTPPNK</sequence>